<evidence type="ECO:0000256" key="1">
    <source>
        <dbReference type="SAM" id="Phobius"/>
    </source>
</evidence>
<evidence type="ECO:0000259" key="2">
    <source>
        <dbReference type="Pfam" id="PF07811"/>
    </source>
</evidence>
<keyword evidence="1" id="KW-0472">Membrane</keyword>
<dbReference type="RefSeq" id="WP_269661364.1">
    <property type="nucleotide sequence ID" value="NZ_CP114413.1"/>
</dbReference>
<dbReference type="InterPro" id="IPR012495">
    <property type="entry name" value="TadE-like_dom"/>
</dbReference>
<organism evidence="3 4">
    <name type="scientific">Streptomyces cinnabarinus</name>
    <dbReference type="NCBI Taxonomy" id="67287"/>
    <lineage>
        <taxon>Bacteria</taxon>
        <taxon>Bacillati</taxon>
        <taxon>Actinomycetota</taxon>
        <taxon>Actinomycetes</taxon>
        <taxon>Kitasatosporales</taxon>
        <taxon>Streptomycetaceae</taxon>
        <taxon>Streptomyces</taxon>
    </lineage>
</organism>
<keyword evidence="4" id="KW-1185">Reference proteome</keyword>
<evidence type="ECO:0000313" key="4">
    <source>
        <dbReference type="Proteomes" id="UP001164439"/>
    </source>
</evidence>
<keyword evidence="1" id="KW-1133">Transmembrane helix</keyword>
<name>A0ABY7KH00_9ACTN</name>
<dbReference type="Proteomes" id="UP001164439">
    <property type="component" value="Chromosome"/>
</dbReference>
<reference evidence="3" key="1">
    <citation type="submission" date="2022-12" db="EMBL/GenBank/DDBJ databases">
        <authorList>
            <person name="Ruckert C."/>
            <person name="Busche T."/>
            <person name="Kalinowski J."/>
            <person name="Wittmann C."/>
        </authorList>
    </citation>
    <scope>NUCLEOTIDE SEQUENCE</scope>
    <source>
        <strain evidence="3">DSM 40467</strain>
    </source>
</reference>
<sequence length="146" mass="15237">MAYERVRRDRGRECEGARECSGDRGRDGEGARECSRDRGQVAIEYLGFIPILILVAMAAIQIGLIAYTAQQAGTAARAGARSASLDGPYAADCQAAVSGWLADGTGCTSAGLGDEVRVTATVDIPSVVPGWDFGDATKSATMPLDH</sequence>
<keyword evidence="1" id="KW-0812">Transmembrane</keyword>
<dbReference type="Pfam" id="PF07811">
    <property type="entry name" value="TadE"/>
    <property type="match status" value="1"/>
</dbReference>
<accession>A0ABY7KH00</accession>
<feature type="domain" description="TadE-like" evidence="2">
    <location>
        <begin position="39"/>
        <end position="81"/>
    </location>
</feature>
<dbReference type="EMBL" id="CP114413">
    <property type="protein sequence ID" value="WAZ23819.1"/>
    <property type="molecule type" value="Genomic_DNA"/>
</dbReference>
<feature type="transmembrane region" description="Helical" evidence="1">
    <location>
        <begin position="45"/>
        <end position="67"/>
    </location>
</feature>
<evidence type="ECO:0000313" key="3">
    <source>
        <dbReference type="EMBL" id="WAZ23819.1"/>
    </source>
</evidence>
<gene>
    <name evidence="3" type="ORF">STRCI_005188</name>
</gene>
<proteinExistence type="predicted"/>
<protein>
    <submittedName>
        <fullName evidence="3">Pilus assembly protein</fullName>
    </submittedName>
</protein>